<protein>
    <submittedName>
        <fullName evidence="2">Uncharacterized protein</fullName>
    </submittedName>
</protein>
<evidence type="ECO:0000313" key="2">
    <source>
        <dbReference type="EMBL" id="SVC83607.1"/>
    </source>
</evidence>
<feature type="compositionally biased region" description="Polar residues" evidence="1">
    <location>
        <begin position="1"/>
        <end position="14"/>
    </location>
</feature>
<feature type="region of interest" description="Disordered" evidence="1">
    <location>
        <begin position="1"/>
        <end position="30"/>
    </location>
</feature>
<accession>A0A382QEZ0</accession>
<name>A0A382QEZ0_9ZZZZ</name>
<reference evidence="2" key="1">
    <citation type="submission" date="2018-05" db="EMBL/GenBank/DDBJ databases">
        <authorList>
            <person name="Lanie J.A."/>
            <person name="Ng W.-L."/>
            <person name="Kazmierczak K.M."/>
            <person name="Andrzejewski T.M."/>
            <person name="Davidsen T.M."/>
            <person name="Wayne K.J."/>
            <person name="Tettelin H."/>
            <person name="Glass J.I."/>
            <person name="Rusch D."/>
            <person name="Podicherti R."/>
            <person name="Tsui H.-C.T."/>
            <person name="Winkler M.E."/>
        </authorList>
    </citation>
    <scope>NUCLEOTIDE SEQUENCE</scope>
</reference>
<feature type="non-terminal residue" evidence="2">
    <location>
        <position position="1"/>
    </location>
</feature>
<organism evidence="2">
    <name type="scientific">marine metagenome</name>
    <dbReference type="NCBI Taxonomy" id="408172"/>
    <lineage>
        <taxon>unclassified sequences</taxon>
        <taxon>metagenomes</taxon>
        <taxon>ecological metagenomes</taxon>
    </lineage>
</organism>
<gene>
    <name evidence="2" type="ORF">METZ01_LOCUS336461</name>
</gene>
<dbReference type="EMBL" id="UINC01113775">
    <property type="protein sequence ID" value="SVC83607.1"/>
    <property type="molecule type" value="Genomic_DNA"/>
</dbReference>
<sequence length="30" mass="3178">KDQSQISVERSTGPTPVIGTHTRINTALIG</sequence>
<dbReference type="AlphaFoldDB" id="A0A382QEZ0"/>
<evidence type="ECO:0000256" key="1">
    <source>
        <dbReference type="SAM" id="MobiDB-lite"/>
    </source>
</evidence>
<proteinExistence type="predicted"/>